<name>A0ABU5CUL8_9BACI</name>
<keyword evidence="4" id="KW-0808">Transferase</keyword>
<feature type="domain" description="GGDEF" evidence="3">
    <location>
        <begin position="421"/>
        <end position="554"/>
    </location>
</feature>
<dbReference type="RefSeq" id="WP_320379949.1">
    <property type="nucleotide sequence ID" value="NZ_JAWDIQ010000002.1"/>
</dbReference>
<dbReference type="InterPro" id="IPR013655">
    <property type="entry name" value="PAS_fold_3"/>
</dbReference>
<evidence type="ECO:0000259" key="2">
    <source>
        <dbReference type="PROSITE" id="PS50113"/>
    </source>
</evidence>
<dbReference type="Pfam" id="PF00990">
    <property type="entry name" value="GGDEF"/>
    <property type="match status" value="1"/>
</dbReference>
<organism evidence="4 5">
    <name type="scientific">Paracerasibacillus soli</name>
    <dbReference type="NCBI Taxonomy" id="480284"/>
    <lineage>
        <taxon>Bacteria</taxon>
        <taxon>Bacillati</taxon>
        <taxon>Bacillota</taxon>
        <taxon>Bacilli</taxon>
        <taxon>Bacillales</taxon>
        <taxon>Bacillaceae</taxon>
        <taxon>Paracerasibacillus</taxon>
    </lineage>
</organism>
<feature type="domain" description="PAS" evidence="1">
    <location>
        <begin position="140"/>
        <end position="210"/>
    </location>
</feature>
<comment type="caution">
    <text evidence="4">The sequence shown here is derived from an EMBL/GenBank/DDBJ whole genome shotgun (WGS) entry which is preliminary data.</text>
</comment>
<dbReference type="InterPro" id="IPR029787">
    <property type="entry name" value="Nucleotide_cyclase"/>
</dbReference>
<evidence type="ECO:0000313" key="4">
    <source>
        <dbReference type="EMBL" id="MDY0409135.1"/>
    </source>
</evidence>
<keyword evidence="4" id="KW-0548">Nucleotidyltransferase</keyword>
<dbReference type="SMART" id="SM00091">
    <property type="entry name" value="PAS"/>
    <property type="match status" value="3"/>
</dbReference>
<dbReference type="InterPro" id="IPR035965">
    <property type="entry name" value="PAS-like_dom_sf"/>
</dbReference>
<dbReference type="InterPro" id="IPR000700">
    <property type="entry name" value="PAS-assoc_C"/>
</dbReference>
<proteinExistence type="predicted"/>
<dbReference type="EMBL" id="JAWDIQ010000002">
    <property type="protein sequence ID" value="MDY0409135.1"/>
    <property type="molecule type" value="Genomic_DNA"/>
</dbReference>
<dbReference type="InterPro" id="IPR043128">
    <property type="entry name" value="Rev_trsase/Diguanyl_cyclase"/>
</dbReference>
<feature type="domain" description="PAC" evidence="2">
    <location>
        <begin position="80"/>
        <end position="132"/>
    </location>
</feature>
<evidence type="ECO:0000313" key="5">
    <source>
        <dbReference type="Proteomes" id="UP001275315"/>
    </source>
</evidence>
<dbReference type="InterPro" id="IPR013767">
    <property type="entry name" value="PAS_fold"/>
</dbReference>
<dbReference type="InterPro" id="IPR000014">
    <property type="entry name" value="PAS"/>
</dbReference>
<dbReference type="CDD" id="cd01949">
    <property type="entry name" value="GGDEF"/>
    <property type="match status" value="1"/>
</dbReference>
<dbReference type="InterPro" id="IPR001610">
    <property type="entry name" value="PAC"/>
</dbReference>
<evidence type="ECO:0000259" key="1">
    <source>
        <dbReference type="PROSITE" id="PS50112"/>
    </source>
</evidence>
<dbReference type="CDD" id="cd00130">
    <property type="entry name" value="PAS"/>
    <property type="match status" value="2"/>
</dbReference>
<keyword evidence="5" id="KW-1185">Reference proteome</keyword>
<accession>A0ABU5CUL8</accession>
<dbReference type="PANTHER" id="PTHR44757:SF2">
    <property type="entry name" value="BIOFILM ARCHITECTURE MAINTENANCE PROTEIN MBAA"/>
    <property type="match status" value="1"/>
</dbReference>
<dbReference type="Pfam" id="PF08447">
    <property type="entry name" value="PAS_3"/>
    <property type="match status" value="1"/>
</dbReference>
<protein>
    <submittedName>
        <fullName evidence="4">Diguanylate cyclase</fullName>
        <ecNumber evidence="4">2.7.7.65</ecNumber>
    </submittedName>
</protein>
<dbReference type="SMART" id="SM00086">
    <property type="entry name" value="PAC"/>
    <property type="match status" value="3"/>
</dbReference>
<dbReference type="GO" id="GO:0052621">
    <property type="term" value="F:diguanylate cyclase activity"/>
    <property type="evidence" value="ECO:0007669"/>
    <property type="project" value="UniProtKB-EC"/>
</dbReference>
<dbReference type="Gene3D" id="3.30.70.270">
    <property type="match status" value="1"/>
</dbReference>
<dbReference type="Pfam" id="PF00989">
    <property type="entry name" value="PAS"/>
    <property type="match status" value="1"/>
</dbReference>
<dbReference type="PANTHER" id="PTHR44757">
    <property type="entry name" value="DIGUANYLATE CYCLASE DGCP"/>
    <property type="match status" value="1"/>
</dbReference>
<dbReference type="NCBIfam" id="TIGR00254">
    <property type="entry name" value="GGDEF"/>
    <property type="match status" value="1"/>
</dbReference>
<dbReference type="NCBIfam" id="TIGR00229">
    <property type="entry name" value="sensory_box"/>
    <property type="match status" value="3"/>
</dbReference>
<dbReference type="PROSITE" id="PS50887">
    <property type="entry name" value="GGDEF"/>
    <property type="match status" value="1"/>
</dbReference>
<dbReference type="PROSITE" id="PS50112">
    <property type="entry name" value="PAS"/>
    <property type="match status" value="2"/>
</dbReference>
<evidence type="ECO:0000259" key="3">
    <source>
        <dbReference type="PROSITE" id="PS50887"/>
    </source>
</evidence>
<dbReference type="PROSITE" id="PS50113">
    <property type="entry name" value="PAC"/>
    <property type="match status" value="3"/>
</dbReference>
<feature type="domain" description="PAS" evidence="1">
    <location>
        <begin position="264"/>
        <end position="334"/>
    </location>
</feature>
<dbReference type="EC" id="2.7.7.65" evidence="4"/>
<reference evidence="4 5" key="1">
    <citation type="submission" date="2023-10" db="EMBL/GenBank/DDBJ databases">
        <title>Virgibacillus soli CC-YMP-6 genome.</title>
        <authorList>
            <person name="Miliotis G."/>
            <person name="Sengupta P."/>
            <person name="Hameed A."/>
            <person name="Chuvochina M."/>
            <person name="Mcdonagh F."/>
            <person name="Simpson A.C."/>
            <person name="Singh N.K."/>
            <person name="Rekha P.D."/>
            <person name="Raman K."/>
            <person name="Hugenholtz P."/>
            <person name="Venkateswaran K."/>
        </authorList>
    </citation>
    <scope>NUCLEOTIDE SEQUENCE [LARGE SCALE GENOMIC DNA]</scope>
    <source>
        <strain evidence="4 5">CC-YMP-6</strain>
    </source>
</reference>
<sequence length="554" mass="64232">MKENRLFYDALANGIRDIVIIVKVEEGTIFTYEFINKEARNRTTVGNHDIGKRIEDVVPADMVQFMLEKYREAAVSKEQIEYEDSYKRRLGKTYYTRTILTPLMDENNVCTHIVAVVEDITLRRQAEISSEASSQVIRESKDTYESLYEHNPDGIYRYDLTGKRLTGNHMAEVITGYNIQELSDTLYDTFVISEDNEEIKSHFKQAVAGKATNCDVSFYRRDGDIIKITIKFSPIIVQDEIVGVYGVFKDITEEYKLILKNIESENRFRIIAENSSDLILLIDEKGMISYVSPSCERILGYSFREYIGNHFKTHLHEAYQKVIQDTFWKSVENGEPWDIKFQQKHRTRGWIWIELNGRPTYDEQNQFSHMVAVARDITYRKQYEDKLEYLANHDILTGLPNRRYFQLQLKKSLGGKSQHDRYPAILMMDIDHFKSINDEKGHDIGDVVLREFARRLQQVIKPDYVAARLGGDEFVILIPEARSQDESIQLAKNIISAVHKPWLIEGEDTIISTSIGIVNATIATTDIRLLMKHVDLALYEAKDAGRNTFKVKRT</sequence>
<dbReference type="InterPro" id="IPR000160">
    <property type="entry name" value="GGDEF_dom"/>
</dbReference>
<dbReference type="Gene3D" id="3.30.450.20">
    <property type="entry name" value="PAS domain"/>
    <property type="match status" value="3"/>
</dbReference>
<feature type="domain" description="PAC" evidence="2">
    <location>
        <begin position="212"/>
        <end position="263"/>
    </location>
</feature>
<feature type="domain" description="PAC" evidence="2">
    <location>
        <begin position="335"/>
        <end position="389"/>
    </location>
</feature>
<dbReference type="InterPro" id="IPR052155">
    <property type="entry name" value="Biofilm_reg_signaling"/>
</dbReference>
<dbReference type="Proteomes" id="UP001275315">
    <property type="component" value="Unassembled WGS sequence"/>
</dbReference>
<dbReference type="Pfam" id="PF13426">
    <property type="entry name" value="PAS_9"/>
    <property type="match status" value="1"/>
</dbReference>
<dbReference type="SMART" id="SM00267">
    <property type="entry name" value="GGDEF"/>
    <property type="match status" value="1"/>
</dbReference>
<gene>
    <name evidence="4" type="ORF">RWD45_11895</name>
</gene>
<dbReference type="SUPFAM" id="SSF55073">
    <property type="entry name" value="Nucleotide cyclase"/>
    <property type="match status" value="1"/>
</dbReference>
<dbReference type="SUPFAM" id="SSF55785">
    <property type="entry name" value="PYP-like sensor domain (PAS domain)"/>
    <property type="match status" value="3"/>
</dbReference>